<reference evidence="1" key="2">
    <citation type="journal article" date="2015" name="Fish Shellfish Immunol.">
        <title>Early steps in the European eel (Anguilla anguilla)-Vibrio vulnificus interaction in the gills: Role of the RtxA13 toxin.</title>
        <authorList>
            <person name="Callol A."/>
            <person name="Pajuelo D."/>
            <person name="Ebbesson L."/>
            <person name="Teles M."/>
            <person name="MacKenzie S."/>
            <person name="Amaro C."/>
        </authorList>
    </citation>
    <scope>NUCLEOTIDE SEQUENCE</scope>
</reference>
<evidence type="ECO:0000313" key="1">
    <source>
        <dbReference type="EMBL" id="JAH02821.1"/>
    </source>
</evidence>
<dbReference type="EMBL" id="GBXM01105756">
    <property type="protein sequence ID" value="JAH02821.1"/>
    <property type="molecule type" value="Transcribed_RNA"/>
</dbReference>
<protein>
    <submittedName>
        <fullName evidence="1">Uncharacterized protein</fullName>
    </submittedName>
</protein>
<proteinExistence type="predicted"/>
<reference evidence="1" key="1">
    <citation type="submission" date="2014-11" db="EMBL/GenBank/DDBJ databases">
        <authorList>
            <person name="Amaro Gonzalez C."/>
        </authorList>
    </citation>
    <scope>NUCLEOTIDE SEQUENCE</scope>
</reference>
<accession>A0A0E9PDY0</accession>
<sequence>MKQGFMMFGTKETSVLFCYKFDLLFELESFAI</sequence>
<name>A0A0E9PDY0_ANGAN</name>
<organism evidence="1">
    <name type="scientific">Anguilla anguilla</name>
    <name type="common">European freshwater eel</name>
    <name type="synonym">Muraena anguilla</name>
    <dbReference type="NCBI Taxonomy" id="7936"/>
    <lineage>
        <taxon>Eukaryota</taxon>
        <taxon>Metazoa</taxon>
        <taxon>Chordata</taxon>
        <taxon>Craniata</taxon>
        <taxon>Vertebrata</taxon>
        <taxon>Euteleostomi</taxon>
        <taxon>Actinopterygii</taxon>
        <taxon>Neopterygii</taxon>
        <taxon>Teleostei</taxon>
        <taxon>Anguilliformes</taxon>
        <taxon>Anguillidae</taxon>
        <taxon>Anguilla</taxon>
    </lineage>
</organism>
<dbReference type="AlphaFoldDB" id="A0A0E9PDY0"/>